<comment type="caution">
    <text evidence="6">The sequence shown here is derived from an EMBL/GenBank/DDBJ whole genome shotgun (WGS) entry which is preliminary data.</text>
</comment>
<dbReference type="InterPro" id="IPR001926">
    <property type="entry name" value="TrpB-like_PALP"/>
</dbReference>
<dbReference type="GO" id="GO:0005524">
    <property type="term" value="F:ATP binding"/>
    <property type="evidence" value="ECO:0007669"/>
    <property type="project" value="TreeGrafter"/>
</dbReference>
<accession>A0AAV7KF99</accession>
<dbReference type="GO" id="GO:0030378">
    <property type="term" value="F:serine racemase activity"/>
    <property type="evidence" value="ECO:0007669"/>
    <property type="project" value="TreeGrafter"/>
</dbReference>
<organism evidence="6 7">
    <name type="scientific">Oopsacas minuta</name>
    <dbReference type="NCBI Taxonomy" id="111878"/>
    <lineage>
        <taxon>Eukaryota</taxon>
        <taxon>Metazoa</taxon>
        <taxon>Porifera</taxon>
        <taxon>Hexactinellida</taxon>
        <taxon>Hexasterophora</taxon>
        <taxon>Lyssacinosida</taxon>
        <taxon>Leucopsacidae</taxon>
        <taxon>Oopsacas</taxon>
    </lineage>
</organism>
<sequence length="327" mass="35003">MASEEPSLPEMNRIRQAHKVLKEYIHYTPVMTSSSLDKFSGINLHFKCENFQKTGSFKIRGCMFAVDNFCKEKTIPPILVTHSSGNHGVALSKCAKIRGLQAHVIMPDTNKYKQSAVKANGAEIHLCGDSEQARVDMTNQIMKELGPAAVFISPHSDPDVIAGQGTVGIEILEQVPHVDAIVVAVSGGGLAAGICIAAKSIKPSIHIYAAEPESANDCAQSFAAKKRITLKTSPVTIADGLRQSVGTLTWPVLQEHLTDVITVTEEEIISAMYLSWERLKIIVEPSAAAAIAASFKLKHPSSSTGVQNVCVVVCGGNVDLASIPPKP</sequence>
<dbReference type="CDD" id="cd01562">
    <property type="entry name" value="Thr-dehyd"/>
    <property type="match status" value="1"/>
</dbReference>
<dbReference type="FunFam" id="3.40.50.1100:FF:000007">
    <property type="entry name" value="L-threonine dehydratase catabolic TdcB"/>
    <property type="match status" value="1"/>
</dbReference>
<evidence type="ECO:0000256" key="2">
    <source>
        <dbReference type="ARBA" id="ARBA00010869"/>
    </source>
</evidence>
<proteinExistence type="inferred from homology"/>
<protein>
    <submittedName>
        <fullName evidence="6">Serine racemase</fullName>
    </submittedName>
</protein>
<evidence type="ECO:0000256" key="4">
    <source>
        <dbReference type="ARBA" id="ARBA00023239"/>
    </source>
</evidence>
<keyword evidence="7" id="KW-1185">Reference proteome</keyword>
<dbReference type="GO" id="GO:0003941">
    <property type="term" value="F:L-serine ammonia-lyase activity"/>
    <property type="evidence" value="ECO:0007669"/>
    <property type="project" value="TreeGrafter"/>
</dbReference>
<comment type="similarity">
    <text evidence="2">Belongs to the serine/threonine dehydratase family.</text>
</comment>
<evidence type="ECO:0000256" key="3">
    <source>
        <dbReference type="ARBA" id="ARBA00022898"/>
    </source>
</evidence>
<dbReference type="EMBL" id="JAKMXF010000044">
    <property type="protein sequence ID" value="KAI6659922.1"/>
    <property type="molecule type" value="Genomic_DNA"/>
</dbReference>
<keyword evidence="4" id="KW-0456">Lyase</keyword>
<dbReference type="PANTHER" id="PTHR43050">
    <property type="entry name" value="SERINE / THREONINE RACEMASE FAMILY MEMBER"/>
    <property type="match status" value="1"/>
</dbReference>
<evidence type="ECO:0000259" key="5">
    <source>
        <dbReference type="Pfam" id="PF00291"/>
    </source>
</evidence>
<evidence type="ECO:0000313" key="7">
    <source>
        <dbReference type="Proteomes" id="UP001165289"/>
    </source>
</evidence>
<keyword evidence="3" id="KW-0663">Pyridoxal phosphate</keyword>
<dbReference type="SUPFAM" id="SSF53686">
    <property type="entry name" value="Tryptophan synthase beta subunit-like PLP-dependent enzymes"/>
    <property type="match status" value="1"/>
</dbReference>
<name>A0AAV7KF99_9METZ</name>
<feature type="domain" description="Tryptophan synthase beta chain-like PALP" evidence="5">
    <location>
        <begin position="24"/>
        <end position="315"/>
    </location>
</feature>
<dbReference type="PANTHER" id="PTHR43050:SF1">
    <property type="entry name" value="SERINE RACEMASE"/>
    <property type="match status" value="1"/>
</dbReference>
<dbReference type="InterPro" id="IPR036052">
    <property type="entry name" value="TrpB-like_PALP_sf"/>
</dbReference>
<dbReference type="GO" id="GO:0070179">
    <property type="term" value="P:D-serine biosynthetic process"/>
    <property type="evidence" value="ECO:0007669"/>
    <property type="project" value="TreeGrafter"/>
</dbReference>
<evidence type="ECO:0000256" key="1">
    <source>
        <dbReference type="ARBA" id="ARBA00001933"/>
    </source>
</evidence>
<dbReference type="GO" id="GO:0018114">
    <property type="term" value="F:threonine racemase activity"/>
    <property type="evidence" value="ECO:0007669"/>
    <property type="project" value="TreeGrafter"/>
</dbReference>
<dbReference type="Pfam" id="PF00291">
    <property type="entry name" value="PALP"/>
    <property type="match status" value="1"/>
</dbReference>
<evidence type="ECO:0000313" key="6">
    <source>
        <dbReference type="EMBL" id="KAI6659922.1"/>
    </source>
</evidence>
<reference evidence="6 7" key="1">
    <citation type="journal article" date="2023" name="BMC Biol.">
        <title>The compact genome of the sponge Oopsacas minuta (Hexactinellida) is lacking key metazoan core genes.</title>
        <authorList>
            <person name="Santini S."/>
            <person name="Schenkelaars Q."/>
            <person name="Jourda C."/>
            <person name="Duchesne M."/>
            <person name="Belahbib H."/>
            <person name="Rocher C."/>
            <person name="Selva M."/>
            <person name="Riesgo A."/>
            <person name="Vervoort M."/>
            <person name="Leys S.P."/>
            <person name="Kodjabachian L."/>
            <person name="Le Bivic A."/>
            <person name="Borchiellini C."/>
            <person name="Claverie J.M."/>
            <person name="Renard E."/>
        </authorList>
    </citation>
    <scope>NUCLEOTIDE SEQUENCE [LARGE SCALE GENOMIC DNA]</scope>
    <source>
        <strain evidence="6">SPO-2</strain>
    </source>
</reference>
<dbReference type="Proteomes" id="UP001165289">
    <property type="component" value="Unassembled WGS sequence"/>
</dbReference>
<dbReference type="AlphaFoldDB" id="A0AAV7KF99"/>
<dbReference type="Gene3D" id="3.40.50.1100">
    <property type="match status" value="2"/>
</dbReference>
<gene>
    <name evidence="6" type="ORF">LOD99_14262</name>
</gene>
<comment type="cofactor">
    <cofactor evidence="1">
        <name>pyridoxal 5'-phosphate</name>
        <dbReference type="ChEBI" id="CHEBI:597326"/>
    </cofactor>
</comment>
<dbReference type="GO" id="GO:0030170">
    <property type="term" value="F:pyridoxal phosphate binding"/>
    <property type="evidence" value="ECO:0007669"/>
    <property type="project" value="TreeGrafter"/>
</dbReference>
<dbReference type="GO" id="GO:0000287">
    <property type="term" value="F:magnesium ion binding"/>
    <property type="evidence" value="ECO:0007669"/>
    <property type="project" value="TreeGrafter"/>
</dbReference>